<comment type="caution">
    <text evidence="3">The sequence shown here is derived from an EMBL/GenBank/DDBJ whole genome shotgun (WGS) entry which is preliminary data.</text>
</comment>
<evidence type="ECO:0000256" key="2">
    <source>
        <dbReference type="SAM" id="MobiDB-lite"/>
    </source>
</evidence>
<feature type="compositionally biased region" description="Basic and acidic residues" evidence="2">
    <location>
        <begin position="264"/>
        <end position="286"/>
    </location>
</feature>
<dbReference type="OrthoDB" id="8064436at2759"/>
<dbReference type="PANTHER" id="PTHR42067">
    <property type="entry name" value="YALI0C15378P"/>
    <property type="match status" value="1"/>
</dbReference>
<name>A0A9N9KPZ2_9HELO</name>
<dbReference type="EMBL" id="CAJVRL010000043">
    <property type="protein sequence ID" value="CAG8951354.1"/>
    <property type="molecule type" value="Genomic_DNA"/>
</dbReference>
<proteinExistence type="predicted"/>
<evidence type="ECO:0000313" key="3">
    <source>
        <dbReference type="EMBL" id="CAG8951354.1"/>
    </source>
</evidence>
<evidence type="ECO:0000313" key="4">
    <source>
        <dbReference type="Proteomes" id="UP000696280"/>
    </source>
</evidence>
<feature type="region of interest" description="Disordered" evidence="2">
    <location>
        <begin position="229"/>
        <end position="368"/>
    </location>
</feature>
<dbReference type="SUPFAM" id="SSF58022">
    <property type="entry name" value="XRCC4, C-terminal oligomerization domain"/>
    <property type="match status" value="1"/>
</dbReference>
<evidence type="ECO:0008006" key="5">
    <source>
        <dbReference type="Google" id="ProtNLM"/>
    </source>
</evidence>
<keyword evidence="1" id="KW-0175">Coiled coil</keyword>
<organism evidence="3 4">
    <name type="scientific">Hymenoscyphus fraxineus</name>
    <dbReference type="NCBI Taxonomy" id="746836"/>
    <lineage>
        <taxon>Eukaryota</taxon>
        <taxon>Fungi</taxon>
        <taxon>Dikarya</taxon>
        <taxon>Ascomycota</taxon>
        <taxon>Pezizomycotina</taxon>
        <taxon>Leotiomycetes</taxon>
        <taxon>Helotiales</taxon>
        <taxon>Helotiaceae</taxon>
        <taxon>Hymenoscyphus</taxon>
    </lineage>
</organism>
<sequence>MDLDSVPVFTTVLRIPHPDHTHQDAEFVLLHVSSTGRRKLDLKLIGTDDKHVFVVELKHSDISALKLDSCTPDEWEDILLSVLREIAPANGAVIKDVELSAKVEKKAKSLTITIQRRVEGITQKLGQIPMKAKDPESVQISLFDWCSTIITSKDQSSYELHALHTSLGEKDAQIKKLKESLAELVTLKEQHNNALLEKFSLLLNEKKLKIRDQQRLLAGSTIDPVRLEEVEAPRRNSRSHSTGPSRARKRKVKEVVVESDSDDGFEKMEVDEANSAKDSDVEDRQTPEPSTASEASDDDDPPPPSSRTIHQDTISKESTPAVAPPEDFVLPPKRELPFQRKPGAAKPVAKPSTKPAVDGSETESDDEL</sequence>
<dbReference type="Proteomes" id="UP000696280">
    <property type="component" value="Unassembled WGS sequence"/>
</dbReference>
<dbReference type="Gene3D" id="1.20.5.370">
    <property type="match status" value="1"/>
</dbReference>
<dbReference type="InterPro" id="IPR014751">
    <property type="entry name" value="XRCC4-like_C"/>
</dbReference>
<dbReference type="AlphaFoldDB" id="A0A9N9KPZ2"/>
<evidence type="ECO:0000256" key="1">
    <source>
        <dbReference type="SAM" id="Coils"/>
    </source>
</evidence>
<reference evidence="3" key="1">
    <citation type="submission" date="2021-07" db="EMBL/GenBank/DDBJ databases">
        <authorList>
            <person name="Durling M."/>
        </authorList>
    </citation>
    <scope>NUCLEOTIDE SEQUENCE</scope>
</reference>
<accession>A0A9N9KPZ2</accession>
<gene>
    <name evidence="3" type="ORF">HYFRA_00007265</name>
</gene>
<dbReference type="PANTHER" id="PTHR42067:SF1">
    <property type="entry name" value="MITOTIC APPARATUS PROTEIN P62"/>
    <property type="match status" value="1"/>
</dbReference>
<keyword evidence="4" id="KW-1185">Reference proteome</keyword>
<protein>
    <recommendedName>
        <fullName evidence="5">Mitotic apparatus protein p62</fullName>
    </recommendedName>
</protein>
<feature type="coiled-coil region" evidence="1">
    <location>
        <begin position="170"/>
        <end position="197"/>
    </location>
</feature>